<dbReference type="EMBL" id="SDMK01000001">
    <property type="protein sequence ID" value="RXS96735.1"/>
    <property type="molecule type" value="Genomic_DNA"/>
</dbReference>
<accession>A0A4Q1SHA1</accession>
<organism evidence="2 3">
    <name type="scientific">Silvibacterium dinghuense</name>
    <dbReference type="NCBI Taxonomy" id="1560006"/>
    <lineage>
        <taxon>Bacteria</taxon>
        <taxon>Pseudomonadati</taxon>
        <taxon>Acidobacteriota</taxon>
        <taxon>Terriglobia</taxon>
        <taxon>Terriglobales</taxon>
        <taxon>Acidobacteriaceae</taxon>
        <taxon>Silvibacterium</taxon>
    </lineage>
</organism>
<feature type="domain" description="Lantibiotic biosynthesis protein dehydration" evidence="1">
    <location>
        <begin position="81"/>
        <end position="408"/>
    </location>
</feature>
<reference evidence="2 3" key="1">
    <citation type="journal article" date="2016" name="Int. J. Syst. Evol. Microbiol.">
        <title>Acidipila dinghuensis sp. nov., an acidobacterium isolated from forest soil.</title>
        <authorList>
            <person name="Jiang Y.W."/>
            <person name="Wang J."/>
            <person name="Chen M.H."/>
            <person name="Lv Y.Y."/>
            <person name="Qiu L.H."/>
        </authorList>
    </citation>
    <scope>NUCLEOTIDE SEQUENCE [LARGE SCALE GENOMIC DNA]</scope>
    <source>
        <strain evidence="2 3">DHOF10</strain>
    </source>
</reference>
<gene>
    <name evidence="2" type="ORF">ESZ00_01950</name>
</gene>
<dbReference type="InterPro" id="IPR025410">
    <property type="entry name" value="Lant_dehyd"/>
</dbReference>
<dbReference type="Pfam" id="PF13575">
    <property type="entry name" value="DUF4135"/>
    <property type="match status" value="1"/>
</dbReference>
<name>A0A4Q1SHA1_9BACT</name>
<evidence type="ECO:0000259" key="1">
    <source>
        <dbReference type="Pfam" id="PF13575"/>
    </source>
</evidence>
<dbReference type="Proteomes" id="UP000290253">
    <property type="component" value="Unassembled WGS sequence"/>
</dbReference>
<proteinExistence type="predicted"/>
<evidence type="ECO:0000313" key="2">
    <source>
        <dbReference type="EMBL" id="RXS96735.1"/>
    </source>
</evidence>
<dbReference type="AlphaFoldDB" id="A0A4Q1SHA1"/>
<sequence>MRPSDQFLALADQCIPSGPAHKLRLIEEAENRAAKALHILEREIPQGMSITAEAWQDLRESLAATLLWMLRFGLGALWLDRASGCWIESQRELFTRLAEDSDAIHRTFGRPARRLVGIHGELSHRHHGGRSVASLEFASGLRLIYKPRGMALEGWFSSLLDEFDEEQAPIRFRAARVLDRGHYGWAKRMAHRACHGEEELRHFYRRSGGLLCLLHLLQATDVHYENLIACGPDPVLVDAETLLQPSLDAGPASVLRTGMIPVPRVDGSDFSALGFVRERHLPFPVDSHCATPVLHLRPSCSVPVEDSAGIAPELFAQEQVDGFRLTWNWVSRHRSLLLDYLEQARDLEIRYVVRDTQDYYLALAHALFTGNPGAVVLPELDGERTAFSFLLQEEHRALAQLDLPRFTLSADARAIALNGASGNEVFPRSGYAAAKEAVTTMHEDELERQLARMDGAWQFYAVARRLLCPLQG</sequence>
<comment type="caution">
    <text evidence="2">The sequence shown here is derived from an EMBL/GenBank/DDBJ whole genome shotgun (WGS) entry which is preliminary data.</text>
</comment>
<dbReference type="RefSeq" id="WP_129206495.1">
    <property type="nucleotide sequence ID" value="NZ_BMGU01000001.1"/>
</dbReference>
<dbReference type="OrthoDB" id="9148343at2"/>
<evidence type="ECO:0000313" key="3">
    <source>
        <dbReference type="Proteomes" id="UP000290253"/>
    </source>
</evidence>
<protein>
    <submittedName>
        <fullName evidence="2">DUF4135 domain-containing protein</fullName>
    </submittedName>
</protein>
<keyword evidence="3" id="KW-1185">Reference proteome</keyword>